<evidence type="ECO:0000256" key="5">
    <source>
        <dbReference type="ARBA" id="ARBA00030146"/>
    </source>
</evidence>
<protein>
    <recommendedName>
        <fullName evidence="4">PAX-interacting protein 1</fullName>
    </recommendedName>
    <alternativeName>
        <fullName evidence="5">PAX transactivation activation domain-interacting protein</fullName>
    </alternativeName>
</protein>
<evidence type="ECO:0000259" key="6">
    <source>
        <dbReference type="Pfam" id="PF16589"/>
    </source>
</evidence>
<dbReference type="GO" id="GO:0006974">
    <property type="term" value="P:DNA damage response"/>
    <property type="evidence" value="ECO:0007669"/>
    <property type="project" value="UniProtKB-KW"/>
</dbReference>
<dbReference type="Pfam" id="PF16589">
    <property type="entry name" value="BRCT_2"/>
    <property type="match status" value="1"/>
</dbReference>
<dbReference type="EMBL" id="GBYB01003963">
    <property type="protein sequence ID" value="JAG73730.1"/>
    <property type="molecule type" value="Transcribed_RNA"/>
</dbReference>
<dbReference type="AlphaFoldDB" id="A0A0C9PRK5"/>
<gene>
    <name evidence="7" type="primary">paxip1</name>
    <name evidence="7" type="ORF">g.11978</name>
</gene>
<dbReference type="Gene3D" id="3.40.50.10190">
    <property type="entry name" value="BRCT domain"/>
    <property type="match status" value="1"/>
</dbReference>
<evidence type="ECO:0000256" key="2">
    <source>
        <dbReference type="ARBA" id="ARBA00022763"/>
    </source>
</evidence>
<dbReference type="PANTHER" id="PTHR23196:SF1">
    <property type="entry name" value="PAX-INTERACTING PROTEIN 1"/>
    <property type="match status" value="1"/>
</dbReference>
<keyword evidence="3" id="KW-0539">Nucleus</keyword>
<dbReference type="GO" id="GO:0044666">
    <property type="term" value="C:MLL3/4 complex"/>
    <property type="evidence" value="ECO:0007669"/>
    <property type="project" value="TreeGrafter"/>
</dbReference>
<name>A0A0C9PRK5_9HYME</name>
<evidence type="ECO:0000256" key="1">
    <source>
        <dbReference type="ARBA" id="ARBA00004123"/>
    </source>
</evidence>
<sequence length="125" mass="13767">MGDIRAGLEEIKLDEALFADVKYYVSGEADPKGLTFYVTPSVVPSPTAFSEIIESAGGTMEKCRRSLVQIQEMNSGGKLNYIIVTQENDLHLLADVLQANINVFSAEVVLRSVARQNFQIDTNQL</sequence>
<dbReference type="CDD" id="cd18440">
    <property type="entry name" value="BRCT_PAXIP1_rpt6"/>
    <property type="match status" value="1"/>
</dbReference>
<dbReference type="InterPro" id="IPR001357">
    <property type="entry name" value="BRCT_dom"/>
</dbReference>
<comment type="subcellular location">
    <subcellularLocation>
        <location evidence="1">Nucleus</location>
    </subcellularLocation>
</comment>
<dbReference type="PANTHER" id="PTHR23196">
    <property type="entry name" value="PAX TRANSCRIPTION ACTIVATION DOMAIN INTERACTING PROTEIN"/>
    <property type="match status" value="1"/>
</dbReference>
<evidence type="ECO:0000256" key="3">
    <source>
        <dbReference type="ARBA" id="ARBA00023242"/>
    </source>
</evidence>
<evidence type="ECO:0000313" key="7">
    <source>
        <dbReference type="EMBL" id="JAG73730.1"/>
    </source>
</evidence>
<dbReference type="InterPro" id="IPR051579">
    <property type="entry name" value="DDR_Transcriptional_Reg"/>
</dbReference>
<reference evidence="7" key="1">
    <citation type="submission" date="2015-01" db="EMBL/GenBank/DDBJ databases">
        <title>Transcriptome Assembly of Fopius arisanus.</title>
        <authorList>
            <person name="Geib S."/>
        </authorList>
    </citation>
    <scope>NUCLEOTIDE SEQUENCE</scope>
</reference>
<feature type="domain" description="BRCT" evidence="6">
    <location>
        <begin position="32"/>
        <end position="119"/>
    </location>
</feature>
<evidence type="ECO:0000256" key="4">
    <source>
        <dbReference type="ARBA" id="ARBA00023858"/>
    </source>
</evidence>
<accession>A0A0C9PRK5</accession>
<organism evidence="7">
    <name type="scientific">Fopius arisanus</name>
    <dbReference type="NCBI Taxonomy" id="64838"/>
    <lineage>
        <taxon>Eukaryota</taxon>
        <taxon>Metazoa</taxon>
        <taxon>Ecdysozoa</taxon>
        <taxon>Arthropoda</taxon>
        <taxon>Hexapoda</taxon>
        <taxon>Insecta</taxon>
        <taxon>Pterygota</taxon>
        <taxon>Neoptera</taxon>
        <taxon>Endopterygota</taxon>
        <taxon>Hymenoptera</taxon>
        <taxon>Apocrita</taxon>
        <taxon>Ichneumonoidea</taxon>
        <taxon>Braconidae</taxon>
        <taxon>Opiinae</taxon>
        <taxon>Fopius</taxon>
    </lineage>
</organism>
<proteinExistence type="predicted"/>
<keyword evidence="2" id="KW-0227">DNA damage</keyword>
<dbReference type="InterPro" id="IPR036420">
    <property type="entry name" value="BRCT_dom_sf"/>
</dbReference>